<dbReference type="GO" id="GO:0016020">
    <property type="term" value="C:membrane"/>
    <property type="evidence" value="ECO:0007669"/>
    <property type="project" value="UniProtKB-SubCell"/>
</dbReference>
<evidence type="ECO:0000259" key="6">
    <source>
        <dbReference type="Pfam" id="PF01284"/>
    </source>
</evidence>
<feature type="transmembrane region" description="Helical" evidence="5">
    <location>
        <begin position="12"/>
        <end position="32"/>
    </location>
</feature>
<proteinExistence type="predicted"/>
<dbReference type="Proteomes" id="UP000807306">
    <property type="component" value="Unassembled WGS sequence"/>
</dbReference>
<evidence type="ECO:0000313" key="8">
    <source>
        <dbReference type="Proteomes" id="UP000807306"/>
    </source>
</evidence>
<dbReference type="InterPro" id="IPR008253">
    <property type="entry name" value="Marvel"/>
</dbReference>
<organism evidence="7 8">
    <name type="scientific">Crepidotus variabilis</name>
    <dbReference type="NCBI Taxonomy" id="179855"/>
    <lineage>
        <taxon>Eukaryota</taxon>
        <taxon>Fungi</taxon>
        <taxon>Dikarya</taxon>
        <taxon>Basidiomycota</taxon>
        <taxon>Agaricomycotina</taxon>
        <taxon>Agaricomycetes</taxon>
        <taxon>Agaricomycetidae</taxon>
        <taxon>Agaricales</taxon>
        <taxon>Agaricineae</taxon>
        <taxon>Crepidotaceae</taxon>
        <taxon>Crepidotus</taxon>
    </lineage>
</organism>
<gene>
    <name evidence="7" type="ORF">CPB83DRAFT_850056</name>
</gene>
<keyword evidence="2 5" id="KW-0812">Transmembrane</keyword>
<dbReference type="AlphaFoldDB" id="A0A9P6JSQ9"/>
<comment type="caution">
    <text evidence="7">The sequence shown here is derived from an EMBL/GenBank/DDBJ whole genome shotgun (WGS) entry which is preliminary data.</text>
</comment>
<sequence>MSIYSLFKILRTVLFVLASLVAVGVAVLASLSSSTIPHELPGEYWQPVVFSLAVGAMTILTLPLILFSSTGQRKGGFHTRVIFELPWTGILLILWLAAGLVLRSQFTKNHCQFADYVSDKNEYIKWGKDVCSRWNVLAVMSFIDAACPAILVFVHSATLLALALGSKSRGKDNVWGSQTRDLE</sequence>
<dbReference type="EMBL" id="MU157837">
    <property type="protein sequence ID" value="KAF9531034.1"/>
    <property type="molecule type" value="Genomic_DNA"/>
</dbReference>
<evidence type="ECO:0000256" key="2">
    <source>
        <dbReference type="ARBA" id="ARBA00022692"/>
    </source>
</evidence>
<feature type="transmembrane region" description="Helical" evidence="5">
    <location>
        <begin position="44"/>
        <end position="69"/>
    </location>
</feature>
<dbReference type="Pfam" id="PF01284">
    <property type="entry name" value="MARVEL"/>
    <property type="match status" value="1"/>
</dbReference>
<evidence type="ECO:0000256" key="4">
    <source>
        <dbReference type="ARBA" id="ARBA00023136"/>
    </source>
</evidence>
<protein>
    <recommendedName>
        <fullName evidence="6">MARVEL domain-containing protein</fullName>
    </recommendedName>
</protein>
<keyword evidence="8" id="KW-1185">Reference proteome</keyword>
<accession>A0A9P6JSQ9</accession>
<feature type="transmembrane region" description="Helical" evidence="5">
    <location>
        <begin position="136"/>
        <end position="164"/>
    </location>
</feature>
<name>A0A9P6JSQ9_9AGAR</name>
<feature type="domain" description="MARVEL" evidence="6">
    <location>
        <begin position="9"/>
        <end position="152"/>
    </location>
</feature>
<evidence type="ECO:0000256" key="3">
    <source>
        <dbReference type="ARBA" id="ARBA00022989"/>
    </source>
</evidence>
<feature type="transmembrane region" description="Helical" evidence="5">
    <location>
        <begin position="81"/>
        <end position="102"/>
    </location>
</feature>
<evidence type="ECO:0000313" key="7">
    <source>
        <dbReference type="EMBL" id="KAF9531034.1"/>
    </source>
</evidence>
<reference evidence="7" key="1">
    <citation type="submission" date="2020-11" db="EMBL/GenBank/DDBJ databases">
        <authorList>
            <consortium name="DOE Joint Genome Institute"/>
            <person name="Ahrendt S."/>
            <person name="Riley R."/>
            <person name="Andreopoulos W."/>
            <person name="Labutti K."/>
            <person name="Pangilinan J."/>
            <person name="Ruiz-Duenas F.J."/>
            <person name="Barrasa J.M."/>
            <person name="Sanchez-Garcia M."/>
            <person name="Camarero S."/>
            <person name="Miyauchi S."/>
            <person name="Serrano A."/>
            <person name="Linde D."/>
            <person name="Babiker R."/>
            <person name="Drula E."/>
            <person name="Ayuso-Fernandez I."/>
            <person name="Pacheco R."/>
            <person name="Padilla G."/>
            <person name="Ferreira P."/>
            <person name="Barriuso J."/>
            <person name="Kellner H."/>
            <person name="Castanera R."/>
            <person name="Alfaro M."/>
            <person name="Ramirez L."/>
            <person name="Pisabarro A.G."/>
            <person name="Kuo A."/>
            <person name="Tritt A."/>
            <person name="Lipzen A."/>
            <person name="He G."/>
            <person name="Yan M."/>
            <person name="Ng V."/>
            <person name="Cullen D."/>
            <person name="Martin F."/>
            <person name="Rosso M.-N."/>
            <person name="Henrissat B."/>
            <person name="Hibbett D."/>
            <person name="Martinez A.T."/>
            <person name="Grigoriev I.V."/>
        </authorList>
    </citation>
    <scope>NUCLEOTIDE SEQUENCE</scope>
    <source>
        <strain evidence="7">CBS 506.95</strain>
    </source>
</reference>
<keyword evidence="4 5" id="KW-0472">Membrane</keyword>
<comment type="subcellular location">
    <subcellularLocation>
        <location evidence="1">Membrane</location>
        <topology evidence="1">Multi-pass membrane protein</topology>
    </subcellularLocation>
</comment>
<evidence type="ECO:0000256" key="1">
    <source>
        <dbReference type="ARBA" id="ARBA00004141"/>
    </source>
</evidence>
<keyword evidence="3 5" id="KW-1133">Transmembrane helix</keyword>
<evidence type="ECO:0000256" key="5">
    <source>
        <dbReference type="SAM" id="Phobius"/>
    </source>
</evidence>